<keyword evidence="8" id="KW-1185">Reference proteome</keyword>
<dbReference type="PROSITE" id="PS00022">
    <property type="entry name" value="EGF_1"/>
    <property type="match status" value="2"/>
</dbReference>
<dbReference type="InterPro" id="IPR040911">
    <property type="entry name" value="Exostosin_GT47"/>
</dbReference>
<dbReference type="PANTHER" id="PTHR11062">
    <property type="entry name" value="EXOSTOSIN HEPARAN SULFATE GLYCOSYLTRANSFERASE -RELATED"/>
    <property type="match status" value="1"/>
</dbReference>
<dbReference type="InterPro" id="IPR002049">
    <property type="entry name" value="LE_dom"/>
</dbReference>
<keyword evidence="3" id="KW-0333">Golgi apparatus</keyword>
<comment type="similarity">
    <text evidence="2">Belongs to the glycosyltransferase 47 family.</text>
</comment>
<dbReference type="InterPro" id="IPR000742">
    <property type="entry name" value="EGF"/>
</dbReference>
<sequence>MAWRARCLGVGRALAFALVVLLLEPCTSGAPTAAKPCAPGCTERGVCNPELGRCDCHRNFTGDSCSEPIKSLSRSCKHHGFPSVEDCVQLTPYRCLNNCNERGTCYGGWCHCQEGYYGADCSLSLDSQGRPEQLAGMGFKPAPEGPRIYIYELPARFTTHKDLNKFDRPLFAHIWKRIVSSGHRTLDPDEADYFYIPVDFRYMFSEAMLVLQYVWTTWPHWNATGGARHLLLSTSDLGGCEGKQLMRIRNITAQSIWVTPWGLTRKHPRVWWPGCHRPGLDIVIPIPAQTNQMLMTPLNPKIKPQERNITFYFAGKICGDNKDPREDTSAWPICQTPTNPLYSAGQRQQVYFHHSKRPGYKIVPRSRSYVQDMSTSKFCLAPTGGGHGKRQVLVARFGCIPVPITDFVLQPFEPELDWEAFSVTVKEADVPQMHETLAAIDDDRLKKMQKALACASKHLWWSSLWGGIFGDDGRYDAFATLMEILRVRLRHPGAPPEKYRQLDERFRKFADCELDDEPPRNVTLCSYGYDRGLESYAPTPYCQWNRYGKYGIPGGAICEGAKNIAECPRPWQ</sequence>
<dbReference type="EMBL" id="JAEHOE010000086">
    <property type="protein sequence ID" value="KAG2488240.1"/>
    <property type="molecule type" value="Genomic_DNA"/>
</dbReference>
<proteinExistence type="inferred from homology"/>
<dbReference type="Proteomes" id="UP000612055">
    <property type="component" value="Unassembled WGS sequence"/>
</dbReference>
<comment type="caution">
    <text evidence="4">Lacks conserved residue(s) required for the propagation of feature annotation.</text>
</comment>
<dbReference type="InterPro" id="IPR004263">
    <property type="entry name" value="Exostosin"/>
</dbReference>
<evidence type="ECO:0000256" key="3">
    <source>
        <dbReference type="ARBA" id="ARBA00023034"/>
    </source>
</evidence>
<dbReference type="CDD" id="cd00055">
    <property type="entry name" value="EGF_Lam"/>
    <property type="match status" value="1"/>
</dbReference>
<dbReference type="SUPFAM" id="SSF57184">
    <property type="entry name" value="Growth factor receptor domain"/>
    <property type="match status" value="1"/>
</dbReference>
<reference evidence="7" key="1">
    <citation type="journal article" date="2020" name="bioRxiv">
        <title>Comparative genomics of Chlamydomonas.</title>
        <authorList>
            <person name="Craig R.J."/>
            <person name="Hasan A.R."/>
            <person name="Ness R.W."/>
            <person name="Keightley P.D."/>
        </authorList>
    </citation>
    <scope>NUCLEOTIDE SEQUENCE</scope>
    <source>
        <strain evidence="7">CCAP 11/70</strain>
    </source>
</reference>
<comment type="caution">
    <text evidence="7">The sequence shown here is derived from an EMBL/GenBank/DDBJ whole genome shotgun (WGS) entry which is preliminary data.</text>
</comment>
<name>A0A835XWQ4_9CHLO</name>
<evidence type="ECO:0000256" key="2">
    <source>
        <dbReference type="ARBA" id="ARBA00010271"/>
    </source>
</evidence>
<keyword evidence="4" id="KW-1015">Disulfide bond</keyword>
<dbReference type="GO" id="GO:0000139">
    <property type="term" value="C:Golgi membrane"/>
    <property type="evidence" value="ECO:0007669"/>
    <property type="project" value="UniProtKB-SubCell"/>
</dbReference>
<dbReference type="PROSITE" id="PS01186">
    <property type="entry name" value="EGF_2"/>
    <property type="match status" value="1"/>
</dbReference>
<dbReference type="GO" id="GO:0016757">
    <property type="term" value="F:glycosyltransferase activity"/>
    <property type="evidence" value="ECO:0007669"/>
    <property type="project" value="InterPro"/>
</dbReference>
<feature type="chain" id="PRO_5032534476" description="EGF-like domain-containing protein" evidence="5">
    <location>
        <begin position="30"/>
        <end position="572"/>
    </location>
</feature>
<feature type="domain" description="EGF-like" evidence="6">
    <location>
        <begin position="33"/>
        <end position="66"/>
    </location>
</feature>
<dbReference type="PROSITE" id="PS50026">
    <property type="entry name" value="EGF_3"/>
    <property type="match status" value="1"/>
</dbReference>
<keyword evidence="5" id="KW-0732">Signal</keyword>
<protein>
    <recommendedName>
        <fullName evidence="6">EGF-like domain-containing protein</fullName>
    </recommendedName>
</protein>
<accession>A0A835XWQ4</accession>
<evidence type="ECO:0000256" key="4">
    <source>
        <dbReference type="PROSITE-ProRule" id="PRU00076"/>
    </source>
</evidence>
<evidence type="ECO:0000259" key="6">
    <source>
        <dbReference type="PROSITE" id="PS50026"/>
    </source>
</evidence>
<evidence type="ECO:0000256" key="1">
    <source>
        <dbReference type="ARBA" id="ARBA00004323"/>
    </source>
</evidence>
<dbReference type="OrthoDB" id="1924787at2759"/>
<dbReference type="AlphaFoldDB" id="A0A835XWQ4"/>
<keyword evidence="4" id="KW-0245">EGF-like domain</keyword>
<dbReference type="Gene3D" id="2.10.25.10">
    <property type="entry name" value="Laminin"/>
    <property type="match status" value="1"/>
</dbReference>
<feature type="disulfide bond" evidence="4">
    <location>
        <begin position="56"/>
        <end position="65"/>
    </location>
</feature>
<evidence type="ECO:0000313" key="7">
    <source>
        <dbReference type="EMBL" id="KAG2488240.1"/>
    </source>
</evidence>
<evidence type="ECO:0000313" key="8">
    <source>
        <dbReference type="Proteomes" id="UP000612055"/>
    </source>
</evidence>
<dbReference type="Pfam" id="PF03016">
    <property type="entry name" value="Exostosin_GT47"/>
    <property type="match status" value="1"/>
</dbReference>
<organism evidence="7 8">
    <name type="scientific">Edaphochlamys debaryana</name>
    <dbReference type="NCBI Taxonomy" id="47281"/>
    <lineage>
        <taxon>Eukaryota</taxon>
        <taxon>Viridiplantae</taxon>
        <taxon>Chlorophyta</taxon>
        <taxon>core chlorophytes</taxon>
        <taxon>Chlorophyceae</taxon>
        <taxon>CS clade</taxon>
        <taxon>Chlamydomonadales</taxon>
        <taxon>Chlamydomonadales incertae sedis</taxon>
        <taxon>Edaphochlamys</taxon>
    </lineage>
</organism>
<feature type="disulfide bond" evidence="4">
    <location>
        <begin position="37"/>
        <end position="47"/>
    </location>
</feature>
<dbReference type="SMART" id="SM00181">
    <property type="entry name" value="EGF"/>
    <property type="match status" value="2"/>
</dbReference>
<gene>
    <name evidence="7" type="ORF">HYH03_013231</name>
</gene>
<comment type="subcellular location">
    <subcellularLocation>
        <location evidence="1">Golgi apparatus membrane</location>
        <topology evidence="1">Single-pass type II membrane protein</topology>
    </subcellularLocation>
</comment>
<evidence type="ECO:0000256" key="5">
    <source>
        <dbReference type="SAM" id="SignalP"/>
    </source>
</evidence>
<feature type="signal peptide" evidence="5">
    <location>
        <begin position="1"/>
        <end position="29"/>
    </location>
</feature>
<dbReference type="InterPro" id="IPR009030">
    <property type="entry name" value="Growth_fac_rcpt_cys_sf"/>
</dbReference>
<dbReference type="PANTHER" id="PTHR11062:SF376">
    <property type="entry name" value="EXOSTOSIN FAMILY PROTEIN"/>
    <property type="match status" value="1"/>
</dbReference>